<name>A0A2T9Z9R9_9FUNG</name>
<evidence type="ECO:0000313" key="2">
    <source>
        <dbReference type="Proteomes" id="UP000245609"/>
    </source>
</evidence>
<proteinExistence type="predicted"/>
<sequence>RPSKIIDVCNVCMAGNQYKVKLDSMVGSRNIDILSMDGIKLLASPICPEDLASYNSVSYKEIKINDKRSNMYALDHIQRGISGDALMGPSSIRI</sequence>
<protein>
    <submittedName>
        <fullName evidence="1">Uncharacterized protein</fullName>
    </submittedName>
</protein>
<dbReference type="Proteomes" id="UP000245609">
    <property type="component" value="Unassembled WGS sequence"/>
</dbReference>
<dbReference type="EMBL" id="MBFS01001166">
    <property type="protein sequence ID" value="PVV01341.1"/>
    <property type="molecule type" value="Genomic_DNA"/>
</dbReference>
<organism evidence="1 2">
    <name type="scientific">Smittium megazygosporum</name>
    <dbReference type="NCBI Taxonomy" id="133381"/>
    <lineage>
        <taxon>Eukaryota</taxon>
        <taxon>Fungi</taxon>
        <taxon>Fungi incertae sedis</taxon>
        <taxon>Zoopagomycota</taxon>
        <taxon>Kickxellomycotina</taxon>
        <taxon>Harpellomycetes</taxon>
        <taxon>Harpellales</taxon>
        <taxon>Legeriomycetaceae</taxon>
        <taxon>Smittium</taxon>
    </lineage>
</organism>
<keyword evidence="2" id="KW-1185">Reference proteome</keyword>
<evidence type="ECO:0000313" key="1">
    <source>
        <dbReference type="EMBL" id="PVV01341.1"/>
    </source>
</evidence>
<accession>A0A2T9Z9R9</accession>
<gene>
    <name evidence="1" type="ORF">BB560_004242</name>
</gene>
<comment type="caution">
    <text evidence="1">The sequence shown here is derived from an EMBL/GenBank/DDBJ whole genome shotgun (WGS) entry which is preliminary data.</text>
</comment>
<feature type="non-terminal residue" evidence="1">
    <location>
        <position position="1"/>
    </location>
</feature>
<dbReference type="AlphaFoldDB" id="A0A2T9Z9R9"/>
<reference evidence="1 2" key="1">
    <citation type="journal article" date="2018" name="MBio">
        <title>Comparative Genomics Reveals the Core Gene Toolbox for the Fungus-Insect Symbiosis.</title>
        <authorList>
            <person name="Wang Y."/>
            <person name="Stata M."/>
            <person name="Wang W."/>
            <person name="Stajich J.E."/>
            <person name="White M.M."/>
            <person name="Moncalvo J.M."/>
        </authorList>
    </citation>
    <scope>NUCLEOTIDE SEQUENCE [LARGE SCALE GENOMIC DNA]</scope>
    <source>
        <strain evidence="1 2">SC-DP-2</strain>
    </source>
</reference>